<feature type="domain" description="AAA+ ATPase" evidence="4">
    <location>
        <begin position="234"/>
        <end position="366"/>
    </location>
</feature>
<keyword evidence="2" id="KW-0547">Nucleotide-binding</keyword>
<dbReference type="CDD" id="cd19481">
    <property type="entry name" value="RecA-like_protease"/>
    <property type="match status" value="1"/>
</dbReference>
<dbReference type="InterPro" id="IPR027417">
    <property type="entry name" value="P-loop_NTPase"/>
</dbReference>
<sequence>MSKIEILPSLHRVIDCLRYVIKQRMDHYLGRETAPKASPEFILPLQSPLGEFIARHQLNQQEITVLFLALIPHIYPSFYDEIFASYIDSPTDFPQLGGVRAKSGRNFLPTGQTALFILAGQELDKRIKFQHVFNPQHLFSKERILWLEDVAEGEPFLNGKMILAAELSSYFINGKLPLPNLSINFPAQHLDTQLDWDSLVLPEETKLQIEEIIRWVDHHDYFQSQWDAEQHFKPGYRSLFYGPPGTGKTFTATLLGKKTNKPVFRIDLSMVISKYIGETEKNLSSLFNQAERKDWILFFDEGDALFSKRTNVRDAHDKYANQEAAYLLQRIEQFNGLVILATNFKNNIDEAFTRRFHSIIHFPAPGNAERMQIWEKVLPGKAPKSGEIDLTSLAKKYELTGSGIMNAVQHACFLALATNSRAITQEMLLAGIKREYGKEGKIW</sequence>
<keyword evidence="6" id="KW-1185">Reference proteome</keyword>
<gene>
    <name evidence="5" type="ORF">COR50_15030</name>
</gene>
<dbReference type="Gene3D" id="1.10.8.60">
    <property type="match status" value="1"/>
</dbReference>
<dbReference type="InterPro" id="IPR003593">
    <property type="entry name" value="AAA+_ATPase"/>
</dbReference>
<evidence type="ECO:0000256" key="3">
    <source>
        <dbReference type="ARBA" id="ARBA00022840"/>
    </source>
</evidence>
<dbReference type="KEGG" id="cbae:COR50_15030"/>
<accession>A0A291QWN3</accession>
<keyword evidence="3" id="KW-0067">ATP-binding</keyword>
<dbReference type="OrthoDB" id="7438987at2"/>
<evidence type="ECO:0000256" key="2">
    <source>
        <dbReference type="ARBA" id="ARBA00022741"/>
    </source>
</evidence>
<evidence type="ECO:0000313" key="6">
    <source>
        <dbReference type="Proteomes" id="UP000220133"/>
    </source>
</evidence>
<proteinExistence type="inferred from homology"/>
<dbReference type="Gene3D" id="3.40.50.300">
    <property type="entry name" value="P-loop containing nucleotide triphosphate hydrolases"/>
    <property type="match status" value="1"/>
</dbReference>
<name>A0A291QWN3_9BACT</name>
<dbReference type="SMART" id="SM00382">
    <property type="entry name" value="AAA"/>
    <property type="match status" value="1"/>
</dbReference>
<reference evidence="5 6" key="1">
    <citation type="submission" date="2017-10" db="EMBL/GenBank/DDBJ databases">
        <title>Paenichitinophaga pekingensis gen. nov., sp. nov., isolated from activated sludge.</title>
        <authorList>
            <person name="Jin D."/>
            <person name="Kong X."/>
            <person name="Deng Y."/>
            <person name="Bai Z."/>
        </authorList>
    </citation>
    <scope>NUCLEOTIDE SEQUENCE [LARGE SCALE GENOMIC DNA]</scope>
    <source>
        <strain evidence="5 6">13</strain>
    </source>
</reference>
<dbReference type="GO" id="GO:0005524">
    <property type="term" value="F:ATP binding"/>
    <property type="evidence" value="ECO:0007669"/>
    <property type="project" value="UniProtKB-KW"/>
</dbReference>
<organism evidence="5 6">
    <name type="scientific">Chitinophaga caeni</name>
    <dbReference type="NCBI Taxonomy" id="2029983"/>
    <lineage>
        <taxon>Bacteria</taxon>
        <taxon>Pseudomonadati</taxon>
        <taxon>Bacteroidota</taxon>
        <taxon>Chitinophagia</taxon>
        <taxon>Chitinophagales</taxon>
        <taxon>Chitinophagaceae</taxon>
        <taxon>Chitinophaga</taxon>
    </lineage>
</organism>
<evidence type="ECO:0000313" key="5">
    <source>
        <dbReference type="EMBL" id="ATL48368.1"/>
    </source>
</evidence>
<dbReference type="PANTHER" id="PTHR23073">
    <property type="entry name" value="26S PROTEASOME REGULATORY SUBUNIT"/>
    <property type="match status" value="1"/>
</dbReference>
<evidence type="ECO:0000259" key="4">
    <source>
        <dbReference type="SMART" id="SM00382"/>
    </source>
</evidence>
<evidence type="ECO:0000256" key="1">
    <source>
        <dbReference type="ARBA" id="ARBA00006914"/>
    </source>
</evidence>
<dbReference type="RefSeq" id="WP_098194742.1">
    <property type="nucleotide sequence ID" value="NZ_CP023777.1"/>
</dbReference>
<dbReference type="SUPFAM" id="SSF52540">
    <property type="entry name" value="P-loop containing nucleoside triphosphate hydrolases"/>
    <property type="match status" value="1"/>
</dbReference>
<protein>
    <submittedName>
        <fullName evidence="5">AAA family ATPase</fullName>
    </submittedName>
</protein>
<dbReference type="Proteomes" id="UP000220133">
    <property type="component" value="Chromosome"/>
</dbReference>
<comment type="similarity">
    <text evidence="1">Belongs to the AAA ATPase family.</text>
</comment>
<dbReference type="Pfam" id="PF00004">
    <property type="entry name" value="AAA"/>
    <property type="match status" value="1"/>
</dbReference>
<dbReference type="EMBL" id="CP023777">
    <property type="protein sequence ID" value="ATL48368.1"/>
    <property type="molecule type" value="Genomic_DNA"/>
</dbReference>
<dbReference type="AlphaFoldDB" id="A0A291QWN3"/>
<dbReference type="InterPro" id="IPR050221">
    <property type="entry name" value="26S_Proteasome_ATPase"/>
</dbReference>
<dbReference type="GO" id="GO:0016887">
    <property type="term" value="F:ATP hydrolysis activity"/>
    <property type="evidence" value="ECO:0007669"/>
    <property type="project" value="InterPro"/>
</dbReference>
<dbReference type="InterPro" id="IPR003959">
    <property type="entry name" value="ATPase_AAA_core"/>
</dbReference>